<gene>
    <name evidence="9" type="ORF">ANCCEY_06916</name>
</gene>
<keyword evidence="2" id="KW-0808">Transferase</keyword>
<feature type="domain" description="Reverse transcriptase/retrotransposon-derived protein RNase H-like" evidence="8">
    <location>
        <begin position="481"/>
        <end position="536"/>
    </location>
</feature>
<dbReference type="InterPro" id="IPR043502">
    <property type="entry name" value="DNA/RNA_pol_sf"/>
</dbReference>
<sequence length="570" mass="63568">MDIRQDAKLLGNQPSSPLSGMCLNAVNAKKNQSRDPPSPCFRCGGPHWAKDCDFANKTCYDCKHVGHKKGYCKYFTKKKPIEKQKRRSANNVVSVASTTAHVTPVTRIYRQVQINGITVGMRLDTGADVTSLSHKDWIATGRPKLLPPLVSLKSANNKDINVRGHFKCNFNIDGHEGRGNCHVADTTSLLGLDWIAQDEPLFRRLTGGAICNVSAFTLDTLRASLTKQLQKQFATVFAPGLGRCVKSKAHLTLKPDAKPVFRKARPVPYAALPRISQEIDRLVAADVLSPIDHSDWVAPIQHQHPLPTPDDIFAKLNGGCYFSQLDLTEAYLQLEMDEDSRPLLTINTHRGLYRLNRLPFGVKFAPGILRQYIDALIAGLDGTAAYLDDIIVTGRTIDEHNTQMRLPQTEINYVGFVINAEGRRPDPKKIEAIHKMAHPKGVSQLRAFLGIVNFYGTFVKDLHNFRAPLDALTEKDAVYTWTPECQSSFDRIKATLKSDLLLMHFNPGLPIIVAADASNYGIGAVGSSQHSHQSQRLCDRRRRHRCRRRVHGQLQPSSCLCRNHPDCHCT</sequence>
<proteinExistence type="predicted"/>
<dbReference type="InterPro" id="IPR000477">
    <property type="entry name" value="RT_dom"/>
</dbReference>
<protein>
    <recommendedName>
        <fullName evidence="1">RNA-directed DNA polymerase</fullName>
        <ecNumber evidence="1">2.7.7.49</ecNumber>
    </recommendedName>
</protein>
<dbReference type="EC" id="2.7.7.49" evidence="1"/>
<dbReference type="SUPFAM" id="SSF56672">
    <property type="entry name" value="DNA/RNA polymerases"/>
    <property type="match status" value="1"/>
</dbReference>
<dbReference type="SUPFAM" id="SSF50630">
    <property type="entry name" value="Acid proteases"/>
    <property type="match status" value="1"/>
</dbReference>
<evidence type="ECO:0000259" key="7">
    <source>
        <dbReference type="Pfam" id="PF00078"/>
    </source>
</evidence>
<dbReference type="InterPro" id="IPR050951">
    <property type="entry name" value="Retrovirus_Pol_polyprotein"/>
</dbReference>
<keyword evidence="5" id="KW-0255">Endonuclease</keyword>
<keyword evidence="10" id="KW-1185">Reference proteome</keyword>
<evidence type="ECO:0000259" key="8">
    <source>
        <dbReference type="Pfam" id="PF17919"/>
    </source>
</evidence>
<evidence type="ECO:0000313" key="9">
    <source>
        <dbReference type="EMBL" id="EPB73987.1"/>
    </source>
</evidence>
<evidence type="ECO:0000313" key="10">
    <source>
        <dbReference type="Proteomes" id="UP000054495"/>
    </source>
</evidence>
<reference evidence="9 10" key="1">
    <citation type="submission" date="2013-05" db="EMBL/GenBank/DDBJ databases">
        <title>Draft genome of the parasitic nematode Anyclostoma ceylanicum.</title>
        <authorList>
            <person name="Mitreva M."/>
        </authorList>
    </citation>
    <scope>NUCLEOTIDE SEQUENCE [LARGE SCALE GENOMIC DNA]</scope>
</reference>
<evidence type="ECO:0000256" key="6">
    <source>
        <dbReference type="ARBA" id="ARBA00023268"/>
    </source>
</evidence>
<evidence type="ECO:0000256" key="1">
    <source>
        <dbReference type="ARBA" id="ARBA00012493"/>
    </source>
</evidence>
<keyword evidence="5" id="KW-0378">Hydrolase</keyword>
<dbReference type="PANTHER" id="PTHR37984">
    <property type="entry name" value="PROTEIN CBG26694"/>
    <property type="match status" value="1"/>
</dbReference>
<dbReference type="GO" id="GO:0003964">
    <property type="term" value="F:RNA-directed DNA polymerase activity"/>
    <property type="evidence" value="ECO:0007669"/>
    <property type="project" value="UniProtKB-EC"/>
</dbReference>
<organism evidence="9 10">
    <name type="scientific">Ancylostoma ceylanicum</name>
    <dbReference type="NCBI Taxonomy" id="53326"/>
    <lineage>
        <taxon>Eukaryota</taxon>
        <taxon>Metazoa</taxon>
        <taxon>Ecdysozoa</taxon>
        <taxon>Nematoda</taxon>
        <taxon>Chromadorea</taxon>
        <taxon>Rhabditida</taxon>
        <taxon>Rhabditina</taxon>
        <taxon>Rhabditomorpha</taxon>
        <taxon>Strongyloidea</taxon>
        <taxon>Ancylostomatidae</taxon>
        <taxon>Ancylostomatinae</taxon>
        <taxon>Ancylostoma</taxon>
    </lineage>
</organism>
<dbReference type="PANTHER" id="PTHR37984:SF5">
    <property type="entry name" value="PROTEIN NYNRIN-LIKE"/>
    <property type="match status" value="1"/>
</dbReference>
<dbReference type="EMBL" id="KE124961">
    <property type="protein sequence ID" value="EPB73987.1"/>
    <property type="molecule type" value="Genomic_DNA"/>
</dbReference>
<dbReference type="Pfam" id="PF17919">
    <property type="entry name" value="RT_RNaseH_2"/>
    <property type="match status" value="1"/>
</dbReference>
<dbReference type="Gene3D" id="3.30.70.270">
    <property type="match status" value="2"/>
</dbReference>
<evidence type="ECO:0000256" key="5">
    <source>
        <dbReference type="ARBA" id="ARBA00022759"/>
    </source>
</evidence>
<dbReference type="CDD" id="cd01647">
    <property type="entry name" value="RT_LTR"/>
    <property type="match status" value="1"/>
</dbReference>
<dbReference type="Pfam" id="PF00078">
    <property type="entry name" value="RVT_1"/>
    <property type="match status" value="1"/>
</dbReference>
<keyword evidence="6" id="KW-0511">Multifunctional enzyme</keyword>
<dbReference type="FunFam" id="3.30.70.270:FF:000020">
    <property type="entry name" value="Transposon Tf2-6 polyprotein-like Protein"/>
    <property type="match status" value="1"/>
</dbReference>
<dbReference type="Proteomes" id="UP000054495">
    <property type="component" value="Unassembled WGS sequence"/>
</dbReference>
<dbReference type="AlphaFoldDB" id="A0A0D6M260"/>
<dbReference type="Gene3D" id="3.10.10.10">
    <property type="entry name" value="HIV Type 1 Reverse Transcriptase, subunit A, domain 1"/>
    <property type="match status" value="2"/>
</dbReference>
<keyword evidence="4" id="KW-0540">Nuclease</keyword>
<accession>A0A0D6M260</accession>
<evidence type="ECO:0000256" key="3">
    <source>
        <dbReference type="ARBA" id="ARBA00022695"/>
    </source>
</evidence>
<dbReference type="GO" id="GO:0004519">
    <property type="term" value="F:endonuclease activity"/>
    <property type="evidence" value="ECO:0007669"/>
    <property type="project" value="UniProtKB-KW"/>
</dbReference>
<dbReference type="Gene3D" id="2.40.70.10">
    <property type="entry name" value="Acid Proteases"/>
    <property type="match status" value="1"/>
</dbReference>
<dbReference type="InterPro" id="IPR041577">
    <property type="entry name" value="RT_RNaseH_2"/>
</dbReference>
<dbReference type="InterPro" id="IPR043128">
    <property type="entry name" value="Rev_trsase/Diguanyl_cyclase"/>
</dbReference>
<keyword evidence="3" id="KW-0548">Nucleotidyltransferase</keyword>
<evidence type="ECO:0000256" key="2">
    <source>
        <dbReference type="ARBA" id="ARBA00022679"/>
    </source>
</evidence>
<name>A0A0D6M260_9BILA</name>
<evidence type="ECO:0000256" key="4">
    <source>
        <dbReference type="ARBA" id="ARBA00022722"/>
    </source>
</evidence>
<dbReference type="InterPro" id="IPR021109">
    <property type="entry name" value="Peptidase_aspartic_dom_sf"/>
</dbReference>
<feature type="domain" description="Reverse transcriptase" evidence="7">
    <location>
        <begin position="305"/>
        <end position="421"/>
    </location>
</feature>